<protein>
    <submittedName>
        <fullName evidence="2">Uncharacterized protein</fullName>
    </submittedName>
</protein>
<accession>A0AA42CS52</accession>
<dbReference type="RefSeq" id="WP_282589544.1">
    <property type="nucleotide sequence ID" value="NZ_JAMOIM010000106.1"/>
</dbReference>
<name>A0AA42CS52_9HYPH</name>
<reference evidence="2" key="1">
    <citation type="submission" date="2022-05" db="EMBL/GenBank/DDBJ databases">
        <authorList>
            <person name="Pankratov T."/>
        </authorList>
    </citation>
    <scope>NUCLEOTIDE SEQUENCE</scope>
    <source>
        <strain evidence="2">BP6-180914</strain>
    </source>
</reference>
<evidence type="ECO:0000256" key="1">
    <source>
        <dbReference type="SAM" id="MobiDB-lite"/>
    </source>
</evidence>
<proteinExistence type="predicted"/>
<keyword evidence="3" id="KW-1185">Reference proteome</keyword>
<organism evidence="2 3">
    <name type="scientific">Lichenifustis flavocetrariae</name>
    <dbReference type="NCBI Taxonomy" id="2949735"/>
    <lineage>
        <taxon>Bacteria</taxon>
        <taxon>Pseudomonadati</taxon>
        <taxon>Pseudomonadota</taxon>
        <taxon>Alphaproteobacteria</taxon>
        <taxon>Hyphomicrobiales</taxon>
        <taxon>Lichenihabitantaceae</taxon>
        <taxon>Lichenifustis</taxon>
    </lineage>
</organism>
<feature type="region of interest" description="Disordered" evidence="1">
    <location>
        <begin position="1"/>
        <end position="21"/>
    </location>
</feature>
<gene>
    <name evidence="2" type="ORF">M8523_35600</name>
</gene>
<evidence type="ECO:0000313" key="2">
    <source>
        <dbReference type="EMBL" id="MCW6513172.1"/>
    </source>
</evidence>
<comment type="caution">
    <text evidence="2">The sequence shown here is derived from an EMBL/GenBank/DDBJ whole genome shotgun (WGS) entry which is preliminary data.</text>
</comment>
<dbReference type="Proteomes" id="UP001165667">
    <property type="component" value="Unassembled WGS sequence"/>
</dbReference>
<dbReference type="AlphaFoldDB" id="A0AA42CS52"/>
<sequence length="55" mass="6044">MQLEIAFPDRPPPPISPTDLWDQINPEARVVALETLSRLIAQLLAAASAEETCDE</sequence>
<evidence type="ECO:0000313" key="3">
    <source>
        <dbReference type="Proteomes" id="UP001165667"/>
    </source>
</evidence>
<dbReference type="EMBL" id="JAMOIM010000106">
    <property type="protein sequence ID" value="MCW6513172.1"/>
    <property type="molecule type" value="Genomic_DNA"/>
</dbReference>